<dbReference type="Proteomes" id="UP001209317">
    <property type="component" value="Unassembled WGS sequence"/>
</dbReference>
<evidence type="ECO:0000259" key="2">
    <source>
        <dbReference type="PROSITE" id="PS51747"/>
    </source>
</evidence>
<accession>A0AAE3ING7</accession>
<dbReference type="GO" id="GO:0005829">
    <property type="term" value="C:cytosol"/>
    <property type="evidence" value="ECO:0007669"/>
    <property type="project" value="TreeGrafter"/>
</dbReference>
<dbReference type="GO" id="GO:0008270">
    <property type="term" value="F:zinc ion binding"/>
    <property type="evidence" value="ECO:0007669"/>
    <property type="project" value="TreeGrafter"/>
</dbReference>
<dbReference type="Pfam" id="PF00383">
    <property type="entry name" value="dCMP_cyt_deam_1"/>
    <property type="match status" value="1"/>
</dbReference>
<name>A0AAE3ING7_9BACT</name>
<dbReference type="SUPFAM" id="SSF53927">
    <property type="entry name" value="Cytidine deaminase-like"/>
    <property type="match status" value="1"/>
</dbReference>
<keyword evidence="3" id="KW-0378">Hydrolase</keyword>
<dbReference type="InterPro" id="IPR050202">
    <property type="entry name" value="Cyt/Deoxycyt_deaminase"/>
</dbReference>
<dbReference type="GO" id="GO:0072527">
    <property type="term" value="P:pyrimidine-containing compound metabolic process"/>
    <property type="evidence" value="ECO:0007669"/>
    <property type="project" value="UniProtKB-ARBA"/>
</dbReference>
<dbReference type="CDD" id="cd01283">
    <property type="entry name" value="cytidine_deaminase"/>
    <property type="match status" value="1"/>
</dbReference>
<feature type="domain" description="CMP/dCMP-type deaminase" evidence="2">
    <location>
        <begin position="21"/>
        <end position="158"/>
    </location>
</feature>
<dbReference type="GO" id="GO:0004126">
    <property type="term" value="F:cytidine deaminase activity"/>
    <property type="evidence" value="ECO:0007669"/>
    <property type="project" value="UniProtKB-EC"/>
</dbReference>
<dbReference type="Gene3D" id="3.40.140.10">
    <property type="entry name" value="Cytidine Deaminase, domain 2"/>
    <property type="match status" value="1"/>
</dbReference>
<dbReference type="PROSITE" id="PS51747">
    <property type="entry name" value="CYT_DCMP_DEAMINASES_2"/>
    <property type="match status" value="1"/>
</dbReference>
<evidence type="ECO:0000313" key="4">
    <source>
        <dbReference type="Proteomes" id="UP001209317"/>
    </source>
</evidence>
<dbReference type="EMBL" id="JAOTPL010000008">
    <property type="protein sequence ID" value="MCU7694325.1"/>
    <property type="molecule type" value="Genomic_DNA"/>
</dbReference>
<dbReference type="AlphaFoldDB" id="A0AAE3ING7"/>
<dbReference type="InterPro" id="IPR016193">
    <property type="entry name" value="Cytidine_deaminase-like"/>
</dbReference>
<protein>
    <submittedName>
        <fullName evidence="3">Cytidine deaminase</fullName>
        <ecNumber evidence="3">3.5.4.5</ecNumber>
    </submittedName>
</protein>
<dbReference type="EC" id="3.5.4.5" evidence="3"/>
<comment type="caution">
    <text evidence="3">The sequence shown here is derived from an EMBL/GenBank/DDBJ whole genome shotgun (WGS) entry which is preliminary data.</text>
</comment>
<dbReference type="InterPro" id="IPR002125">
    <property type="entry name" value="CMP_dCMP_dom"/>
</dbReference>
<dbReference type="PANTHER" id="PTHR11644:SF2">
    <property type="entry name" value="CYTIDINE DEAMINASE"/>
    <property type="match status" value="1"/>
</dbReference>
<evidence type="ECO:0000256" key="1">
    <source>
        <dbReference type="ARBA" id="ARBA00006576"/>
    </source>
</evidence>
<keyword evidence="4" id="KW-1185">Reference proteome</keyword>
<evidence type="ECO:0000313" key="3">
    <source>
        <dbReference type="EMBL" id="MCU7694325.1"/>
    </source>
</evidence>
<dbReference type="GO" id="GO:0055086">
    <property type="term" value="P:nucleobase-containing small molecule metabolic process"/>
    <property type="evidence" value="ECO:0007669"/>
    <property type="project" value="UniProtKB-ARBA"/>
</dbReference>
<reference evidence="3" key="1">
    <citation type="submission" date="2022-10" db="EMBL/GenBank/DDBJ databases">
        <authorList>
            <person name="Kim H.S."/>
            <person name="Kim J.-S."/>
            <person name="Suh M.K."/>
            <person name="Eom M.K."/>
            <person name="Lee J.-S."/>
        </authorList>
    </citation>
    <scope>NUCLEOTIDE SEQUENCE</scope>
    <source>
        <strain evidence="3">LIP-5</strain>
    </source>
</reference>
<gene>
    <name evidence="3" type="ORF">OD355_07335</name>
</gene>
<proteinExistence type="inferred from homology"/>
<dbReference type="NCBIfam" id="NF004064">
    <property type="entry name" value="PRK05578.1"/>
    <property type="match status" value="1"/>
</dbReference>
<dbReference type="PANTHER" id="PTHR11644">
    <property type="entry name" value="CYTIDINE DEAMINASE"/>
    <property type="match status" value="1"/>
</dbReference>
<dbReference type="RefSeq" id="WP_263037811.1">
    <property type="nucleotide sequence ID" value="NZ_JAOTPL010000008.1"/>
</dbReference>
<comment type="similarity">
    <text evidence="1">Belongs to the cytidine and deoxycytidylate deaminase family.</text>
</comment>
<sequence>MEVRKIDFSYEEYNSIDELPQQDKALLLKAKEATALAYVPYSHFHVGAAALLENGVVLTGANQENASFPVTVCAERTLLGTISSVQPGVAIEALAVSYFNEKGANDKPISPCGICRQTIAEYENRLKKKIRVILGGQSGKVYVIPEAGFLLPFGFTATDME</sequence>
<organism evidence="3 4">
    <name type="scientific">Haoranjiania flava</name>
    <dbReference type="NCBI Taxonomy" id="1856322"/>
    <lineage>
        <taxon>Bacteria</taxon>
        <taxon>Pseudomonadati</taxon>
        <taxon>Bacteroidota</taxon>
        <taxon>Chitinophagia</taxon>
        <taxon>Chitinophagales</taxon>
        <taxon>Chitinophagaceae</taxon>
        <taxon>Haoranjiania</taxon>
    </lineage>
</organism>